<evidence type="ECO:0000256" key="1">
    <source>
        <dbReference type="ARBA" id="ARBA00022603"/>
    </source>
</evidence>
<accession>A0A8J2S5Q5</accession>
<evidence type="ECO:0000313" key="4">
    <source>
        <dbReference type="EMBL" id="CAH0365813.1"/>
    </source>
</evidence>
<dbReference type="Gene3D" id="3.40.1280.10">
    <property type="match status" value="1"/>
</dbReference>
<dbReference type="InterPro" id="IPR001537">
    <property type="entry name" value="SpoU_MeTrfase"/>
</dbReference>
<dbReference type="InterPro" id="IPR016024">
    <property type="entry name" value="ARM-type_fold"/>
</dbReference>
<dbReference type="SUPFAM" id="SSF48371">
    <property type="entry name" value="ARM repeat"/>
    <property type="match status" value="1"/>
</dbReference>
<proteinExistence type="predicted"/>
<dbReference type="OrthoDB" id="241340at2759"/>
<dbReference type="GO" id="GO:0003723">
    <property type="term" value="F:RNA binding"/>
    <property type="evidence" value="ECO:0007669"/>
    <property type="project" value="InterPro"/>
</dbReference>
<dbReference type="InterPro" id="IPR044748">
    <property type="entry name" value="Trm3/TARBP1_C"/>
</dbReference>
<dbReference type="InterPro" id="IPR045330">
    <property type="entry name" value="TRM3/TARBP1"/>
</dbReference>
<keyword evidence="2" id="KW-0808">Transferase</keyword>
<dbReference type="InterPro" id="IPR029028">
    <property type="entry name" value="Alpha/beta_knot_MTases"/>
</dbReference>
<name>A0A8J2S5Q5_9STRA</name>
<evidence type="ECO:0000256" key="2">
    <source>
        <dbReference type="ARBA" id="ARBA00022679"/>
    </source>
</evidence>
<gene>
    <name evidence="4" type="ORF">PECAL_1P22700</name>
</gene>
<feature type="domain" description="tRNA/rRNA methyltransferase SpoU type" evidence="3">
    <location>
        <begin position="1338"/>
        <end position="1481"/>
    </location>
</feature>
<keyword evidence="1" id="KW-0489">Methyltransferase</keyword>
<dbReference type="Proteomes" id="UP000789595">
    <property type="component" value="Unassembled WGS sequence"/>
</dbReference>
<dbReference type="Pfam" id="PF00588">
    <property type="entry name" value="SpoU_methylase"/>
    <property type="match status" value="1"/>
</dbReference>
<dbReference type="SUPFAM" id="SSF75217">
    <property type="entry name" value="alpha/beta knot"/>
    <property type="match status" value="1"/>
</dbReference>
<dbReference type="PANTHER" id="PTHR12029:SF11">
    <property type="entry name" value="METHYLTRANSFERASE TARBP1-RELATED"/>
    <property type="match status" value="1"/>
</dbReference>
<dbReference type="PANTHER" id="PTHR12029">
    <property type="entry name" value="RNA METHYLTRANSFERASE"/>
    <property type="match status" value="1"/>
</dbReference>
<evidence type="ECO:0000259" key="3">
    <source>
        <dbReference type="Pfam" id="PF00588"/>
    </source>
</evidence>
<dbReference type="CDD" id="cd18091">
    <property type="entry name" value="SpoU-like_TRM3-like"/>
    <property type="match status" value="1"/>
</dbReference>
<sequence>MSLRARTDALIAAVDIRRTTTIKGDVRALAAALGVPFNGVATTLAALEAECLAAPAPAPAPAPVASDTLSAGVAASILNKTVLPDSLTDTQHTQVRFSIARALAVNLDVPVALLADDTPRHAQLRWAVLRGTAQLQLEGDDIDEATVAAATAAATACAAAARDGDADAAFCVRELAKIGGPIANFIVSESAKAVLEGDEEGALAVIADAADASNEDSLKISLGACAELLAPGGGEVADRRRAVLRVVPALAARAPIPDKNQESLMRAWRAVADACTRHATATVGAPERGVAPADALQCWAAAFEHFSASGAAFPSAAVERALVERADDDAPLLRRRALAVLELIVDTASKQGSDEAQKEATGQLRRWLTAASAAEYESGHHLVAAAADAFFDIRTTPVLEAKWLHALARRLLRHRNPAARKAFLQRLLDHAAPAEVADWPLVRDAVLPALDDNELRKSRDVARRCDAAAVNFVARFYQAAPTETRAAVVAYALRGGGRPRARAALLGPFEDVKFAALPGPRIQDDDVAAAAAALETAGNDAATHALAIAVVPLVCCQDAAAAPATAAAFAAACTRAVAEEEALDERLATWLASRVPGAGAIDDARAAAAVAAVTLRPSDVDSVFKRHRLKGLRWLVTDARGNRRRSTGVWAAASMGIRAREWLIEALLSTAKSRELSEEEGAALVEDAIAVLGGVPALWCGRGGSQSETWRASTMASSAALADELSGGCLSDPVLGLAFIRAGVGCLSREQLEAIGVPKLLKAAGAAEKVTGAEAQAARTDRWRLTATLLDAGALAAGDLDHETVLDALEACDASVAGVAAVLRVAVAVISAAPPAAAARAADRAAAAFLDCAKLGSPELCACVAFRVVTPLVERALNDPSARDLGATAADVCARLLEKTANPVARRPALARALAHALCAGARNAACDDAQAAVFGPLAAALCLDRDDEAADAPAAVPDKGTAPDPTSPERTCFDLCAKDHVGPSLARLTTLAFLEGDDAPRALRRAAASALLDLEPALRAESGDAACARSAAWDRRLKLWQALGLLLVRGDLDEPDSALARRVADISALALSSPTALEVRYACEAASAAACRCWPVVVDALLDRVGAVRDGDVVPLAKASEVERAGGREIALGSLMAVAGAALIDGADDSIADAARARRLLSLACGLVGSPRGLVRGVAVLLSKRLFREFPPSETDVTGRALAHALERDPDVARLVKRQGRFFHDLRSADKCSLIHSAEASLVAGLKSDLDLMAVERNRLEAASDLGSYAWKRAAAEVSKKDLATVASTHTKSVAFVQRKVDRVREARLAALQSEDDAAKEINGRKRNAVGKETLPLIVCASLVDKAPNLAGLARTCEVFACEQLVVADAAITSKKEFQQIAATAEKWIPIAGVPPAELRGWLEQRRGDGYSVVALEQATGSSDLAARDLSLPTPAVLLLGAEGEGVPNALFDLVDCCVEIPQLGVVRSLNVHVSGAIAVWMFARQVLLRAAGPSGRDAEVAALKADLNALQEKFQEKVRHLRDEEMPQLIEKKIATEVKKLEARSAEAAAPAPAPFSLELDIGTPEQKARRKAILKAERERFVAENGREPTSLEDMFKFIEQVKQRRKPPRGGEP</sequence>
<reference evidence="4" key="1">
    <citation type="submission" date="2021-11" db="EMBL/GenBank/DDBJ databases">
        <authorList>
            <consortium name="Genoscope - CEA"/>
            <person name="William W."/>
        </authorList>
    </citation>
    <scope>NUCLEOTIDE SEQUENCE</scope>
</reference>
<dbReference type="InterPro" id="IPR029026">
    <property type="entry name" value="tRNA_m1G_MTases_N"/>
</dbReference>
<organism evidence="4 5">
    <name type="scientific">Pelagomonas calceolata</name>
    <dbReference type="NCBI Taxonomy" id="35677"/>
    <lineage>
        <taxon>Eukaryota</taxon>
        <taxon>Sar</taxon>
        <taxon>Stramenopiles</taxon>
        <taxon>Ochrophyta</taxon>
        <taxon>Pelagophyceae</taxon>
        <taxon>Pelagomonadales</taxon>
        <taxon>Pelagomonadaceae</taxon>
        <taxon>Pelagomonas</taxon>
    </lineage>
</organism>
<keyword evidence="5" id="KW-1185">Reference proteome</keyword>
<comment type="caution">
    <text evidence="4">The sequence shown here is derived from an EMBL/GenBank/DDBJ whole genome shotgun (WGS) entry which is preliminary data.</text>
</comment>
<dbReference type="EMBL" id="CAKKNE010000001">
    <property type="protein sequence ID" value="CAH0365813.1"/>
    <property type="molecule type" value="Genomic_DNA"/>
</dbReference>
<evidence type="ECO:0000313" key="5">
    <source>
        <dbReference type="Proteomes" id="UP000789595"/>
    </source>
</evidence>
<dbReference type="GO" id="GO:0030488">
    <property type="term" value="P:tRNA methylation"/>
    <property type="evidence" value="ECO:0007669"/>
    <property type="project" value="InterPro"/>
</dbReference>
<dbReference type="GO" id="GO:0016423">
    <property type="term" value="F:tRNA (guanine) methyltransferase activity"/>
    <property type="evidence" value="ECO:0007669"/>
    <property type="project" value="InterPro"/>
</dbReference>
<protein>
    <recommendedName>
        <fullName evidence="3">tRNA/rRNA methyltransferase SpoU type domain-containing protein</fullName>
    </recommendedName>
</protein>